<reference evidence="9 10" key="1">
    <citation type="journal article" date="2016" name="Biochim. Biophys. Acta">
        <title>Characterization of red-shifted phycobilisomes isolated from the chlorophyll f-containing cyanobacterium Halomicronema hongdechloris.</title>
        <authorList>
            <person name="Li Y."/>
            <person name="Lin Y."/>
            <person name="Garvey C.J."/>
            <person name="Birch D."/>
            <person name="Corkery R.W."/>
            <person name="Loughlin P.C."/>
            <person name="Scheer H."/>
            <person name="Willows R.D."/>
            <person name="Chen M."/>
        </authorList>
    </citation>
    <scope>NUCLEOTIDE SEQUENCE [LARGE SCALE GENOMIC DNA]</scope>
    <source>
        <strain evidence="9 10">C2206</strain>
    </source>
</reference>
<dbReference type="GO" id="GO:0005886">
    <property type="term" value="C:plasma membrane"/>
    <property type="evidence" value="ECO:0007669"/>
    <property type="project" value="TreeGrafter"/>
</dbReference>
<dbReference type="Gene3D" id="3.10.20.310">
    <property type="entry name" value="membrane protein fhac"/>
    <property type="match status" value="1"/>
</dbReference>
<evidence type="ECO:0000256" key="6">
    <source>
        <dbReference type="ARBA" id="ARBA00023136"/>
    </source>
</evidence>
<keyword evidence="4" id="KW-0812">Transmembrane</keyword>
<evidence type="ECO:0000256" key="2">
    <source>
        <dbReference type="ARBA" id="ARBA00022475"/>
    </source>
</evidence>
<accession>A0A1Z3HII0</accession>
<dbReference type="STRING" id="1641165.XM38_04545"/>
<keyword evidence="10" id="KW-1185">Reference proteome</keyword>
<evidence type="ECO:0000256" key="3">
    <source>
        <dbReference type="ARBA" id="ARBA00022618"/>
    </source>
</evidence>
<protein>
    <submittedName>
        <fullName evidence="9">Cell division protein FtsQ</fullName>
    </submittedName>
</protein>
<evidence type="ECO:0000313" key="9">
    <source>
        <dbReference type="EMBL" id="ASC70066.1"/>
    </source>
</evidence>
<keyword evidence="7" id="KW-0131">Cell cycle</keyword>
<dbReference type="OrthoDB" id="527430at2"/>
<dbReference type="AlphaFoldDB" id="A0A1Z3HII0"/>
<dbReference type="EMBL" id="CP021983">
    <property type="protein sequence ID" value="ASC70066.1"/>
    <property type="molecule type" value="Genomic_DNA"/>
</dbReference>
<name>A0A1Z3HII0_9CYAN</name>
<dbReference type="PANTHER" id="PTHR37820">
    <property type="entry name" value="CELL DIVISION PROTEIN DIVIB"/>
    <property type="match status" value="1"/>
</dbReference>
<keyword evidence="2" id="KW-1003">Cell membrane</keyword>
<dbReference type="InterPro" id="IPR050487">
    <property type="entry name" value="FtsQ_DivIB"/>
</dbReference>
<dbReference type="Pfam" id="PF08478">
    <property type="entry name" value="POTRA_1"/>
    <property type="match status" value="1"/>
</dbReference>
<feature type="domain" description="POTRA" evidence="8">
    <location>
        <begin position="56"/>
        <end position="125"/>
    </location>
</feature>
<evidence type="ECO:0000256" key="5">
    <source>
        <dbReference type="ARBA" id="ARBA00022989"/>
    </source>
</evidence>
<comment type="subcellular location">
    <subcellularLocation>
        <location evidence="1">Membrane</location>
    </subcellularLocation>
</comment>
<proteinExistence type="predicted"/>
<dbReference type="GO" id="GO:0051301">
    <property type="term" value="P:cell division"/>
    <property type="evidence" value="ECO:0007669"/>
    <property type="project" value="UniProtKB-KW"/>
</dbReference>
<keyword evidence="6" id="KW-0472">Membrane</keyword>
<dbReference type="PANTHER" id="PTHR37820:SF1">
    <property type="entry name" value="CELL DIVISION PROTEIN FTSQ"/>
    <property type="match status" value="1"/>
</dbReference>
<evidence type="ECO:0000256" key="4">
    <source>
        <dbReference type="ARBA" id="ARBA00022692"/>
    </source>
</evidence>
<dbReference type="PROSITE" id="PS51779">
    <property type="entry name" value="POTRA"/>
    <property type="match status" value="1"/>
</dbReference>
<keyword evidence="5" id="KW-1133">Transmembrane helix</keyword>
<evidence type="ECO:0000259" key="8">
    <source>
        <dbReference type="PROSITE" id="PS51779"/>
    </source>
</evidence>
<dbReference type="InterPro" id="IPR034746">
    <property type="entry name" value="POTRA"/>
</dbReference>
<evidence type="ECO:0000313" key="10">
    <source>
        <dbReference type="Proteomes" id="UP000191901"/>
    </source>
</evidence>
<gene>
    <name evidence="9" type="primary">ftsQ</name>
    <name evidence="9" type="ORF">XM38_009960</name>
</gene>
<dbReference type="Proteomes" id="UP000191901">
    <property type="component" value="Chromosome"/>
</dbReference>
<evidence type="ECO:0000256" key="7">
    <source>
        <dbReference type="ARBA" id="ARBA00023306"/>
    </source>
</evidence>
<keyword evidence="3 9" id="KW-0132">Cell division</keyword>
<dbReference type="KEGG" id="hhg:XM38_009960"/>
<dbReference type="InterPro" id="IPR013685">
    <property type="entry name" value="POTRA_FtsQ_type"/>
</dbReference>
<organism evidence="9 10">
    <name type="scientific">Halomicronema hongdechloris C2206</name>
    <dbReference type="NCBI Taxonomy" id="1641165"/>
    <lineage>
        <taxon>Bacteria</taxon>
        <taxon>Bacillati</taxon>
        <taxon>Cyanobacteriota</taxon>
        <taxon>Cyanophyceae</taxon>
        <taxon>Nodosilineales</taxon>
        <taxon>Nodosilineaceae</taxon>
        <taxon>Halomicronema</taxon>
    </lineage>
</organism>
<sequence>MSDLSFVSPDDLHHRRRALRRQRRLKILQGLWQSLAVSGLAIGVLWGASQPIWLVRDSSQIQIEGNRLLSDQAIQALIPIDYPQSLLKLQPAAIATHLTAASPIAQATVTRRLVPPHLEIQVEERIPVAAVVPGDSPTSLKPGFLDAQGVWMKPSSLIALGNPIPSPQLTIRGLRSADREHWPSMYQVLRRSPLDVSEIDWQNPDNLVLKTEVGIAHLGAYGARFPEQLAALDQLRHLKSQVDDQTVDYIDVSDPNHPSVKLVP</sequence>
<dbReference type="RefSeq" id="WP_080806267.1">
    <property type="nucleotide sequence ID" value="NZ_CP021983.2"/>
</dbReference>
<evidence type="ECO:0000256" key="1">
    <source>
        <dbReference type="ARBA" id="ARBA00004370"/>
    </source>
</evidence>